<sequence length="128" mass="15078">MPHISKRLLEQKKFLDIHKELFKVITQLSRSGKTSVALGTLLTKTEKLMIAKRLAIICMLDQKESTYAIEQVLKVSPSTVARIFLQYERGIYSELLREIRKQKSFWIQLEKIIPPRVGRNRFKNFLQF</sequence>
<dbReference type="InterPro" id="IPR000831">
    <property type="entry name" value="Trp_repress"/>
</dbReference>
<dbReference type="EMBL" id="MHRF01000001">
    <property type="protein sequence ID" value="OHA18787.1"/>
    <property type="molecule type" value="Genomic_DNA"/>
</dbReference>
<organism evidence="1 2">
    <name type="scientific">Candidatus Taylorbacteria bacterium RIFCSPHIGHO2_01_FULL_46_22b</name>
    <dbReference type="NCBI Taxonomy" id="1802301"/>
    <lineage>
        <taxon>Bacteria</taxon>
        <taxon>Candidatus Tayloriibacteriota</taxon>
    </lineage>
</organism>
<dbReference type="Pfam" id="PF01371">
    <property type="entry name" value="Trp_repressor"/>
    <property type="match status" value="1"/>
</dbReference>
<proteinExistence type="predicted"/>
<name>A0A1G2M4I7_9BACT</name>
<accession>A0A1G2M4I7</accession>
<dbReference type="Proteomes" id="UP000178873">
    <property type="component" value="Unassembled WGS sequence"/>
</dbReference>
<dbReference type="AlphaFoldDB" id="A0A1G2M4I7"/>
<protein>
    <submittedName>
        <fullName evidence="1">Uncharacterized protein</fullName>
    </submittedName>
</protein>
<gene>
    <name evidence="1" type="ORF">A2664_04745</name>
</gene>
<dbReference type="GO" id="GO:0043565">
    <property type="term" value="F:sequence-specific DNA binding"/>
    <property type="evidence" value="ECO:0007669"/>
    <property type="project" value="InterPro"/>
</dbReference>
<dbReference type="InterPro" id="IPR010921">
    <property type="entry name" value="Trp_repressor/repl_initiator"/>
</dbReference>
<comment type="caution">
    <text evidence="1">The sequence shown here is derived from an EMBL/GenBank/DDBJ whole genome shotgun (WGS) entry which is preliminary data.</text>
</comment>
<dbReference type="Gene3D" id="1.10.1270.10">
    <property type="entry name" value="TrpR-like"/>
    <property type="match status" value="1"/>
</dbReference>
<evidence type="ECO:0000313" key="1">
    <source>
        <dbReference type="EMBL" id="OHA18787.1"/>
    </source>
</evidence>
<evidence type="ECO:0000313" key="2">
    <source>
        <dbReference type="Proteomes" id="UP000178873"/>
    </source>
</evidence>
<dbReference type="GO" id="GO:0003700">
    <property type="term" value="F:DNA-binding transcription factor activity"/>
    <property type="evidence" value="ECO:0007669"/>
    <property type="project" value="InterPro"/>
</dbReference>
<dbReference type="SUPFAM" id="SSF48295">
    <property type="entry name" value="TrpR-like"/>
    <property type="match status" value="1"/>
</dbReference>
<dbReference type="InterPro" id="IPR038116">
    <property type="entry name" value="TrpR-like_sf"/>
</dbReference>
<reference evidence="1 2" key="1">
    <citation type="journal article" date="2016" name="Nat. Commun.">
        <title>Thousands of microbial genomes shed light on interconnected biogeochemical processes in an aquifer system.</title>
        <authorList>
            <person name="Anantharaman K."/>
            <person name="Brown C.T."/>
            <person name="Hug L.A."/>
            <person name="Sharon I."/>
            <person name="Castelle C.J."/>
            <person name="Probst A.J."/>
            <person name="Thomas B.C."/>
            <person name="Singh A."/>
            <person name="Wilkins M.J."/>
            <person name="Karaoz U."/>
            <person name="Brodie E.L."/>
            <person name="Williams K.H."/>
            <person name="Hubbard S.S."/>
            <person name="Banfield J.F."/>
        </authorList>
    </citation>
    <scope>NUCLEOTIDE SEQUENCE [LARGE SCALE GENOMIC DNA]</scope>
</reference>
<dbReference type="STRING" id="1802301.A2664_04745"/>